<dbReference type="EMBL" id="AOHW01000049">
    <property type="protein sequence ID" value="ELY36643.1"/>
    <property type="molecule type" value="Genomic_DNA"/>
</dbReference>
<dbReference type="OrthoDB" id="203544at2157"/>
<dbReference type="AlphaFoldDB" id="L9VK40"/>
<dbReference type="PATRIC" id="fig|1114856.3.peg.4277"/>
<dbReference type="RefSeq" id="WP_006092337.1">
    <property type="nucleotide sequence ID" value="NZ_AOHW01000049.1"/>
</dbReference>
<dbReference type="Pfam" id="PF03703">
    <property type="entry name" value="bPH_2"/>
    <property type="match status" value="1"/>
</dbReference>
<dbReference type="InterPro" id="IPR005182">
    <property type="entry name" value="YdbS-like_PH"/>
</dbReference>
<keyword evidence="2" id="KW-0812">Transmembrane</keyword>
<feature type="transmembrane region" description="Helical" evidence="2">
    <location>
        <begin position="64"/>
        <end position="85"/>
    </location>
</feature>
<gene>
    <name evidence="4" type="ORF">C496_20720</name>
</gene>
<reference evidence="4 5" key="1">
    <citation type="journal article" date="2014" name="PLoS Genet.">
        <title>Phylogenetically driven sequencing of extremely halophilic archaea reveals strategies for static and dynamic osmo-response.</title>
        <authorList>
            <person name="Becker E.A."/>
            <person name="Seitzer P.M."/>
            <person name="Tritt A."/>
            <person name="Larsen D."/>
            <person name="Krusor M."/>
            <person name="Yao A.I."/>
            <person name="Wu D."/>
            <person name="Madern D."/>
            <person name="Eisen J.A."/>
            <person name="Darling A.E."/>
            <person name="Facciotti M.T."/>
        </authorList>
    </citation>
    <scope>NUCLEOTIDE SEQUENCE [LARGE SCALE GENOMIC DNA]</scope>
    <source>
        <strain evidence="4 5">GA33</strain>
    </source>
</reference>
<feature type="transmembrane region" description="Helical" evidence="2">
    <location>
        <begin position="39"/>
        <end position="58"/>
    </location>
</feature>
<name>L9VK40_9EURY</name>
<sequence length="238" mass="25272">MGNSQVASDIDDGDHGLEWLSLDDDESVLWSGGPDRRTITPTAALLALPILGLLAVPFNAAAGLALAAVLALVVVPLVAWSVLWIRRTDYVVTTSALYAKRGILSRDVKRIDFEKVQNTSYSQTAIGTHVGYGTVEVSSAGGSGVEMSFRSIPNPREIQQLISSRVSPGRSSGGRGNAGSDADVESDDVLEEILVELRAIRTALEDGESTRTQPSESEPTDAETESVTLEHDSADPQP</sequence>
<comment type="caution">
    <text evidence="4">The sequence shown here is derived from an EMBL/GenBank/DDBJ whole genome shotgun (WGS) entry which is preliminary data.</text>
</comment>
<dbReference type="PANTHER" id="PTHR37938">
    <property type="entry name" value="BLL0215 PROTEIN"/>
    <property type="match status" value="1"/>
</dbReference>
<dbReference type="STRING" id="1114856.GCA_000383975_00619"/>
<keyword evidence="5" id="KW-1185">Reference proteome</keyword>
<evidence type="ECO:0000259" key="3">
    <source>
        <dbReference type="Pfam" id="PF03703"/>
    </source>
</evidence>
<keyword evidence="2" id="KW-1133">Transmembrane helix</keyword>
<proteinExistence type="predicted"/>
<organism evidence="4 5">
    <name type="scientific">Natronorubrum tibetense GA33</name>
    <dbReference type="NCBI Taxonomy" id="1114856"/>
    <lineage>
        <taxon>Archaea</taxon>
        <taxon>Methanobacteriati</taxon>
        <taxon>Methanobacteriota</taxon>
        <taxon>Stenosarchaea group</taxon>
        <taxon>Halobacteria</taxon>
        <taxon>Halobacteriales</taxon>
        <taxon>Natrialbaceae</taxon>
        <taxon>Natronorubrum</taxon>
    </lineage>
</organism>
<evidence type="ECO:0000313" key="5">
    <source>
        <dbReference type="Proteomes" id="UP000011599"/>
    </source>
</evidence>
<feature type="compositionally biased region" description="Basic and acidic residues" evidence="1">
    <location>
        <begin position="228"/>
        <end position="238"/>
    </location>
</feature>
<dbReference type="PANTHER" id="PTHR37938:SF1">
    <property type="entry name" value="BLL0215 PROTEIN"/>
    <property type="match status" value="1"/>
</dbReference>
<dbReference type="Proteomes" id="UP000011599">
    <property type="component" value="Unassembled WGS sequence"/>
</dbReference>
<feature type="region of interest" description="Disordered" evidence="1">
    <location>
        <begin position="201"/>
        <end position="238"/>
    </location>
</feature>
<evidence type="ECO:0000313" key="4">
    <source>
        <dbReference type="EMBL" id="ELY36643.1"/>
    </source>
</evidence>
<keyword evidence="2" id="KW-0472">Membrane</keyword>
<feature type="domain" description="YdbS-like PH" evidence="3">
    <location>
        <begin position="86"/>
        <end position="162"/>
    </location>
</feature>
<evidence type="ECO:0000256" key="1">
    <source>
        <dbReference type="SAM" id="MobiDB-lite"/>
    </source>
</evidence>
<protein>
    <recommendedName>
        <fullName evidence="3">YdbS-like PH domain-containing protein</fullName>
    </recommendedName>
</protein>
<accession>L9VK40</accession>
<dbReference type="eggNOG" id="arCOG04619">
    <property type="taxonomic scope" value="Archaea"/>
</dbReference>
<evidence type="ECO:0000256" key="2">
    <source>
        <dbReference type="SAM" id="Phobius"/>
    </source>
</evidence>
<feature type="region of interest" description="Disordered" evidence="1">
    <location>
        <begin position="164"/>
        <end position="187"/>
    </location>
</feature>